<organism evidence="4 5">
    <name type="scientific">Paramuribaculum intestinale</name>
    <dbReference type="NCBI Taxonomy" id="2094151"/>
    <lineage>
        <taxon>Bacteria</taxon>
        <taxon>Pseudomonadati</taxon>
        <taxon>Bacteroidota</taxon>
        <taxon>Bacteroidia</taxon>
        <taxon>Bacteroidales</taxon>
        <taxon>Muribaculaceae</taxon>
        <taxon>Paramuribaculum</taxon>
    </lineage>
</organism>
<evidence type="ECO:0000313" key="5">
    <source>
        <dbReference type="Proteomes" id="UP000244925"/>
    </source>
</evidence>
<dbReference type="PANTHER" id="PTHR11731:SF193">
    <property type="entry name" value="DIPEPTIDYL PEPTIDASE 9"/>
    <property type="match status" value="1"/>
</dbReference>
<dbReference type="SUPFAM" id="SSF82171">
    <property type="entry name" value="DPP6 N-terminal domain-like"/>
    <property type="match status" value="1"/>
</dbReference>
<protein>
    <submittedName>
        <fullName evidence="4">S9 family peptidase</fullName>
    </submittedName>
</protein>
<evidence type="ECO:0000313" key="4">
    <source>
        <dbReference type="EMBL" id="PWB08440.1"/>
    </source>
</evidence>
<name>A0A2V1IYA5_9BACT</name>
<dbReference type="Gene3D" id="2.140.10.30">
    <property type="entry name" value="Dipeptidylpeptidase IV, N-terminal domain"/>
    <property type="match status" value="1"/>
</dbReference>
<dbReference type="GeneID" id="93423290"/>
<dbReference type="InterPro" id="IPR029058">
    <property type="entry name" value="AB_hydrolase_fold"/>
</dbReference>
<feature type="chain" id="PRO_5015900694" evidence="1">
    <location>
        <begin position="21"/>
        <end position="728"/>
    </location>
</feature>
<gene>
    <name evidence="4" type="ORF">C5O25_04535</name>
</gene>
<sequence>MTLRNIITATAAAFTLTATAAGVADFKDIDRYLGPEHYCTAPRSFTYTSDGAFYLQLSTDGRKVVKYDTRTGKEVETVVDLAKTRENTIDHIDGFRMSPDGRKVMVWNETSYIYRRSFTASYFIYNLHSRELKPLSTNHPRQQAPIFSPDGRMVAFVDKGNIYLCKLDFWTEVDVTTDGRKNEVINGVPDWTYEEEFTTSSSMTWSPDSRMLCYLKYREADVRLFSFPLYEGYCHPDKNYALYPGQFTYKYPVAGEKNSTVSIHSYDIDNRVTKDITLPDNRIEYIPRIEYAFSAERLMVTTLNRAQTRMEIYAVNPRSTVTKPILTEEHSAWLSPAAYENIRWYPDFFVITSSRTGYDHLYRYAYTGAPLGQITSGEYDVTAYYGYDAKRACHYIQSTRTGAINRVVSRVDAKGKVTDLTPAAGMASATFSPDMAFYTVRFTDVTTPPVYTLRTSADKDIKVLEDNAAVKARYSAEPHREFFTMQSDGVTLNGYMLKPASFDPTKKYPVVMFQYSGPGSQQVLNEWNIGWMTYYTTRGYIIICVDGRGTGGRGRAFQDVVYRNLGHYESIDQVNAARWAATQTFVDPRRIGLHGWSYGGYETLMAASRPDAPYAAAVAVAPVTDWRYYDTVYAERYMLTPQENADGYFNSAPINFVKDVKCPLLVMHGTADDNVHFSNTVEYVAAMEGAGRWCDVLFFPNMDHSINGCGAQTVVFARMLDYFDRNMK</sequence>
<feature type="domain" description="Peptidase S9 prolyl oligopeptidase catalytic" evidence="2">
    <location>
        <begin position="530"/>
        <end position="727"/>
    </location>
</feature>
<dbReference type="GO" id="GO:0008236">
    <property type="term" value="F:serine-type peptidase activity"/>
    <property type="evidence" value="ECO:0007669"/>
    <property type="project" value="InterPro"/>
</dbReference>
<comment type="caution">
    <text evidence="4">The sequence shown here is derived from an EMBL/GenBank/DDBJ whole genome shotgun (WGS) entry which is preliminary data.</text>
</comment>
<dbReference type="EMBL" id="PUBV01000006">
    <property type="protein sequence ID" value="PWB08440.1"/>
    <property type="molecule type" value="Genomic_DNA"/>
</dbReference>
<dbReference type="Gene3D" id="3.40.50.1820">
    <property type="entry name" value="alpha/beta hydrolase"/>
    <property type="match status" value="1"/>
</dbReference>
<feature type="signal peptide" evidence="1">
    <location>
        <begin position="1"/>
        <end position="20"/>
    </location>
</feature>
<proteinExistence type="predicted"/>
<dbReference type="SUPFAM" id="SSF53474">
    <property type="entry name" value="alpha/beta-Hydrolases"/>
    <property type="match status" value="1"/>
</dbReference>
<dbReference type="InterPro" id="IPR002469">
    <property type="entry name" value="Peptidase_S9B_N"/>
</dbReference>
<dbReference type="PANTHER" id="PTHR11731">
    <property type="entry name" value="PROTEASE FAMILY S9B,C DIPEPTIDYL-PEPTIDASE IV-RELATED"/>
    <property type="match status" value="1"/>
</dbReference>
<reference evidence="5" key="1">
    <citation type="submission" date="2018-02" db="EMBL/GenBank/DDBJ databases">
        <authorList>
            <person name="Clavel T."/>
            <person name="Strowig T."/>
        </authorList>
    </citation>
    <scope>NUCLEOTIDE SEQUENCE [LARGE SCALE GENOMIC DNA]</scope>
    <source>
        <strain evidence="5">DSM 100764</strain>
    </source>
</reference>
<dbReference type="Pfam" id="PF00326">
    <property type="entry name" value="Peptidase_S9"/>
    <property type="match status" value="1"/>
</dbReference>
<dbReference type="GO" id="GO:0006508">
    <property type="term" value="P:proteolysis"/>
    <property type="evidence" value="ECO:0007669"/>
    <property type="project" value="InterPro"/>
</dbReference>
<keyword evidence="1" id="KW-0732">Signal</keyword>
<dbReference type="GO" id="GO:0008239">
    <property type="term" value="F:dipeptidyl-peptidase activity"/>
    <property type="evidence" value="ECO:0007669"/>
    <property type="project" value="TreeGrafter"/>
</dbReference>
<accession>A0A2V1IYA5</accession>
<dbReference type="InterPro" id="IPR001375">
    <property type="entry name" value="Peptidase_S9_cat"/>
</dbReference>
<dbReference type="Proteomes" id="UP000244925">
    <property type="component" value="Unassembled WGS sequence"/>
</dbReference>
<evidence type="ECO:0000259" key="3">
    <source>
        <dbReference type="Pfam" id="PF00930"/>
    </source>
</evidence>
<dbReference type="Pfam" id="PF00930">
    <property type="entry name" value="DPPIV_N"/>
    <property type="match status" value="1"/>
</dbReference>
<dbReference type="InterPro" id="IPR050278">
    <property type="entry name" value="Serine_Prot_S9B/DPPIV"/>
</dbReference>
<dbReference type="RefSeq" id="WP_107035543.1">
    <property type="nucleotide sequence ID" value="NZ_CAONGC010000001.1"/>
</dbReference>
<feature type="domain" description="Dipeptidylpeptidase IV N-terminal" evidence="3">
    <location>
        <begin position="98"/>
        <end position="449"/>
    </location>
</feature>
<keyword evidence="5" id="KW-1185">Reference proteome</keyword>
<evidence type="ECO:0000256" key="1">
    <source>
        <dbReference type="SAM" id="SignalP"/>
    </source>
</evidence>
<evidence type="ECO:0000259" key="2">
    <source>
        <dbReference type="Pfam" id="PF00326"/>
    </source>
</evidence>
<dbReference type="AlphaFoldDB" id="A0A2V1IYA5"/>